<protein>
    <recommendedName>
        <fullName evidence="4">Carboxypeptidase regulatory-like domain-containing protein</fullName>
    </recommendedName>
</protein>
<evidence type="ECO:0000256" key="1">
    <source>
        <dbReference type="SAM" id="MobiDB-lite"/>
    </source>
</evidence>
<dbReference type="Gene3D" id="2.60.40.10">
    <property type="entry name" value="Immunoglobulins"/>
    <property type="match status" value="1"/>
</dbReference>
<dbReference type="EMBL" id="BMLX01000002">
    <property type="protein sequence ID" value="GGP21094.1"/>
    <property type="molecule type" value="Genomic_DNA"/>
</dbReference>
<evidence type="ECO:0000313" key="2">
    <source>
        <dbReference type="EMBL" id="GGP21094.1"/>
    </source>
</evidence>
<dbReference type="Proteomes" id="UP000637267">
    <property type="component" value="Unassembled WGS sequence"/>
</dbReference>
<proteinExistence type="predicted"/>
<evidence type="ECO:0008006" key="4">
    <source>
        <dbReference type="Google" id="ProtNLM"/>
    </source>
</evidence>
<gene>
    <name evidence="2" type="ORF">GCM10010970_18750</name>
</gene>
<feature type="region of interest" description="Disordered" evidence="1">
    <location>
        <begin position="6"/>
        <end position="29"/>
    </location>
</feature>
<accession>A0ABQ2P8R0</accession>
<evidence type="ECO:0000313" key="3">
    <source>
        <dbReference type="Proteomes" id="UP000637267"/>
    </source>
</evidence>
<feature type="compositionally biased region" description="Low complexity" evidence="1">
    <location>
        <begin position="16"/>
        <end position="29"/>
    </location>
</feature>
<comment type="caution">
    <text evidence="2">The sequence shown here is derived from an EMBL/GenBank/DDBJ whole genome shotgun (WGS) entry which is preliminary data.</text>
</comment>
<dbReference type="InterPro" id="IPR013783">
    <property type="entry name" value="Ig-like_fold"/>
</dbReference>
<sequence length="516" mass="52870">MAAAVLSACGGGDGGSASTSSPSTSQPAAVTGTVATGQVMAGAAITIKDSSGKTVTATADANGNYSVSQAVYAGLTAPLLIKASNGQPGGDLYSVSWTAGAANVTPLTSMVVAALSGQLPADFFNLFGTSSKASALITAANVAAARQQVQTALTTAGIDPANIGDFFSATIVAGNAADKVLESTSATLPSVTAFTAQLAQATTQNNGGTPPSGGTAPSANADTSTFGGCMTSLALSDTLPSGIARTTLTTLPAINARWIATSYKMADVDAYGNPTWSVTRGADTEGANAAVWEMQPRQSGVAFQDNNGPITAQAQPTQLIVRSTNGDHLAFHLNLNDYFATIGGAYLGYQENGNADNPASVEEGADYRRGFYFAAGQTAEQPLDAATSSGQWYSRTRYTLDDATKTATTDSYRVAFYGMQTITTPLGSLNVCSYTANGTITIGTRASVVYSTMLYVTPTLGAVRRTYSETDLDANGHMIFSMTNNRDLTGVIIGHTNYGESLAGGTLWSQLLNQLQ</sequence>
<reference evidence="3" key="1">
    <citation type="journal article" date="2019" name="Int. J. Syst. Evol. Microbiol.">
        <title>The Global Catalogue of Microorganisms (GCM) 10K type strain sequencing project: providing services to taxonomists for standard genome sequencing and annotation.</title>
        <authorList>
            <consortium name="The Broad Institute Genomics Platform"/>
            <consortium name="The Broad Institute Genome Sequencing Center for Infectious Disease"/>
            <person name="Wu L."/>
            <person name="Ma J."/>
        </authorList>
    </citation>
    <scope>NUCLEOTIDE SEQUENCE [LARGE SCALE GENOMIC DNA]</scope>
    <source>
        <strain evidence="3">CGMCC 1.8859</strain>
    </source>
</reference>
<organism evidence="2 3">
    <name type="scientific">Silvimonas iriomotensis</name>
    <dbReference type="NCBI Taxonomy" id="449662"/>
    <lineage>
        <taxon>Bacteria</taxon>
        <taxon>Pseudomonadati</taxon>
        <taxon>Pseudomonadota</taxon>
        <taxon>Betaproteobacteria</taxon>
        <taxon>Neisseriales</taxon>
        <taxon>Chitinibacteraceae</taxon>
        <taxon>Silvimonas</taxon>
    </lineage>
</organism>
<keyword evidence="3" id="KW-1185">Reference proteome</keyword>
<name>A0ABQ2P8R0_9NEIS</name>